<evidence type="ECO:0000313" key="3">
    <source>
        <dbReference type="EMBL" id="KAK6144879.1"/>
    </source>
</evidence>
<feature type="region of interest" description="Disordered" evidence="1">
    <location>
        <begin position="366"/>
        <end position="388"/>
    </location>
</feature>
<sequence length="388" mass="42243">MDPKISAPPLSSTAAAESCISSQAPPPSAPFQLLEISLISAQDLAPISKSMQTYAVAWINPARKHTTRTDQKGHKNPTWNDKFVFSRDGEQILSENATVTVEIYTVSWFRDVLVGMVKVQISDLITPLIRARQNGTKTTRFVALQIRRPSGNPQGILNMGVALLDTTMRSMPLSIAPPGKNPHDIIQIRKNEKLQADNDSNDDENREINAKIHLWRSLSAGSSEVTTNNEDFPVKPGSVYNGSTNGSELCSDIGPSASVVAAELAKKLQPPPPLLARKHGQAAEETGSSILEELTIEEAKAKGYRRVASRERWRKAAAMDGGDDDDESELLWNNNGRRQSRRGSDGGLFSCFVYGIEFTIVCGASKNARGNKSSGGSRRKKNSETNSA</sequence>
<dbReference type="InterPro" id="IPR044750">
    <property type="entry name" value="C2_SRC2/BAP"/>
</dbReference>
<dbReference type="Gene3D" id="2.60.40.150">
    <property type="entry name" value="C2 domain"/>
    <property type="match status" value="1"/>
</dbReference>
<reference evidence="3 4" key="1">
    <citation type="journal article" date="2021" name="Comput. Struct. Biotechnol. J.">
        <title>De novo genome assembly of the potent medicinal plant Rehmannia glutinosa using nanopore technology.</title>
        <authorList>
            <person name="Ma L."/>
            <person name="Dong C."/>
            <person name="Song C."/>
            <person name="Wang X."/>
            <person name="Zheng X."/>
            <person name="Niu Y."/>
            <person name="Chen S."/>
            <person name="Feng W."/>
        </authorList>
    </citation>
    <scope>NUCLEOTIDE SEQUENCE [LARGE SCALE GENOMIC DNA]</scope>
    <source>
        <strain evidence="3">DH-2019</strain>
    </source>
</reference>
<dbReference type="SMART" id="SM00239">
    <property type="entry name" value="C2"/>
    <property type="match status" value="1"/>
</dbReference>
<dbReference type="EMBL" id="JABTTQ020000012">
    <property type="protein sequence ID" value="KAK6144879.1"/>
    <property type="molecule type" value="Genomic_DNA"/>
</dbReference>
<gene>
    <name evidence="3" type="ORF">DH2020_021699</name>
</gene>
<dbReference type="CDD" id="cd04051">
    <property type="entry name" value="C2_SRC2_like"/>
    <property type="match status" value="1"/>
</dbReference>
<evidence type="ECO:0000259" key="2">
    <source>
        <dbReference type="PROSITE" id="PS50004"/>
    </source>
</evidence>
<dbReference type="Proteomes" id="UP001318860">
    <property type="component" value="Unassembled WGS sequence"/>
</dbReference>
<name>A0ABR0WCT8_REHGL</name>
<comment type="caution">
    <text evidence="3">The sequence shown here is derived from an EMBL/GenBank/DDBJ whole genome shotgun (WGS) entry which is preliminary data.</text>
</comment>
<evidence type="ECO:0000256" key="1">
    <source>
        <dbReference type="SAM" id="MobiDB-lite"/>
    </source>
</evidence>
<dbReference type="PROSITE" id="PS50004">
    <property type="entry name" value="C2"/>
    <property type="match status" value="1"/>
</dbReference>
<protein>
    <recommendedName>
        <fullName evidence="2">C2 domain-containing protein</fullName>
    </recommendedName>
</protein>
<feature type="compositionally biased region" description="Low complexity" evidence="1">
    <location>
        <begin position="366"/>
        <end position="376"/>
    </location>
</feature>
<dbReference type="Pfam" id="PF00168">
    <property type="entry name" value="C2"/>
    <property type="match status" value="1"/>
</dbReference>
<accession>A0ABR0WCT8</accession>
<dbReference type="PANTHER" id="PTHR32246:SF103">
    <property type="entry name" value="CALCIUM-DEPENDENT LIPID-BINDING (CALB DOMAIN) FAMILY PROTEIN"/>
    <property type="match status" value="1"/>
</dbReference>
<dbReference type="InterPro" id="IPR035892">
    <property type="entry name" value="C2_domain_sf"/>
</dbReference>
<dbReference type="InterPro" id="IPR000008">
    <property type="entry name" value="C2_dom"/>
</dbReference>
<keyword evidence="4" id="KW-1185">Reference proteome</keyword>
<organism evidence="3 4">
    <name type="scientific">Rehmannia glutinosa</name>
    <name type="common">Chinese foxglove</name>
    <dbReference type="NCBI Taxonomy" id="99300"/>
    <lineage>
        <taxon>Eukaryota</taxon>
        <taxon>Viridiplantae</taxon>
        <taxon>Streptophyta</taxon>
        <taxon>Embryophyta</taxon>
        <taxon>Tracheophyta</taxon>
        <taxon>Spermatophyta</taxon>
        <taxon>Magnoliopsida</taxon>
        <taxon>eudicotyledons</taxon>
        <taxon>Gunneridae</taxon>
        <taxon>Pentapetalae</taxon>
        <taxon>asterids</taxon>
        <taxon>lamiids</taxon>
        <taxon>Lamiales</taxon>
        <taxon>Orobanchaceae</taxon>
        <taxon>Rehmannieae</taxon>
        <taxon>Rehmannia</taxon>
    </lineage>
</organism>
<evidence type="ECO:0000313" key="4">
    <source>
        <dbReference type="Proteomes" id="UP001318860"/>
    </source>
</evidence>
<dbReference type="SUPFAM" id="SSF49562">
    <property type="entry name" value="C2 domain (Calcium/lipid-binding domain, CaLB)"/>
    <property type="match status" value="1"/>
</dbReference>
<feature type="domain" description="C2" evidence="2">
    <location>
        <begin position="14"/>
        <end position="137"/>
    </location>
</feature>
<dbReference type="PANTHER" id="PTHR32246">
    <property type="entry name" value="INGRESSION PROTEIN FIC1"/>
    <property type="match status" value="1"/>
</dbReference>
<proteinExistence type="predicted"/>